<keyword evidence="4" id="KW-1003">Cell membrane</keyword>
<dbReference type="PROSITE" id="PS50112">
    <property type="entry name" value="PAS"/>
    <property type="match status" value="1"/>
</dbReference>
<evidence type="ECO:0000256" key="7">
    <source>
        <dbReference type="ARBA" id="ARBA00022741"/>
    </source>
</evidence>
<dbReference type="InterPro" id="IPR036097">
    <property type="entry name" value="HisK_dim/P_sf"/>
</dbReference>
<dbReference type="EMBL" id="BAABFA010000008">
    <property type="protein sequence ID" value="GAA4463496.1"/>
    <property type="molecule type" value="Genomic_DNA"/>
</dbReference>
<dbReference type="SMART" id="SM00448">
    <property type="entry name" value="REC"/>
    <property type="match status" value="1"/>
</dbReference>
<dbReference type="Gene3D" id="1.10.287.130">
    <property type="match status" value="1"/>
</dbReference>
<dbReference type="Pfam" id="PF00072">
    <property type="entry name" value="Response_reg"/>
    <property type="match status" value="1"/>
</dbReference>
<feature type="modified residue" description="Phosphohistidine" evidence="12">
    <location>
        <position position="908"/>
    </location>
</feature>
<dbReference type="RefSeq" id="WP_345080071.1">
    <property type="nucleotide sequence ID" value="NZ_BAABFA010000008.1"/>
</dbReference>
<evidence type="ECO:0000259" key="15">
    <source>
        <dbReference type="PROSITE" id="PS50109"/>
    </source>
</evidence>
<comment type="caution">
    <text evidence="20">The sequence shown here is derived from an EMBL/GenBank/DDBJ whole genome shotgun (WGS) entry which is preliminary data.</text>
</comment>
<dbReference type="NCBIfam" id="TIGR00229">
    <property type="entry name" value="sensory_box"/>
    <property type="match status" value="2"/>
</dbReference>
<dbReference type="Pfam" id="PF00512">
    <property type="entry name" value="HisKA"/>
    <property type="match status" value="1"/>
</dbReference>
<dbReference type="InterPro" id="IPR000700">
    <property type="entry name" value="PAS-assoc_C"/>
</dbReference>
<name>A0ABP8N9B7_9BACT</name>
<organism evidence="20 21">
    <name type="scientific">Nemorincola caseinilytica</name>
    <dbReference type="NCBI Taxonomy" id="2054315"/>
    <lineage>
        <taxon>Bacteria</taxon>
        <taxon>Pseudomonadati</taxon>
        <taxon>Bacteroidota</taxon>
        <taxon>Chitinophagia</taxon>
        <taxon>Chitinophagales</taxon>
        <taxon>Chitinophagaceae</taxon>
        <taxon>Nemorincola</taxon>
    </lineage>
</organism>
<dbReference type="InterPro" id="IPR000014">
    <property type="entry name" value="PAS"/>
</dbReference>
<dbReference type="SMART" id="SM00091">
    <property type="entry name" value="PAS"/>
    <property type="match status" value="2"/>
</dbReference>
<dbReference type="Pfam" id="PF08448">
    <property type="entry name" value="PAS_4"/>
    <property type="match status" value="2"/>
</dbReference>
<evidence type="ECO:0000256" key="11">
    <source>
        <dbReference type="ARBA" id="ARBA00023136"/>
    </source>
</evidence>
<keyword evidence="21" id="KW-1185">Reference proteome</keyword>
<dbReference type="Gene3D" id="3.30.565.10">
    <property type="entry name" value="Histidine kinase-like ATPase, C-terminal domain"/>
    <property type="match status" value="1"/>
</dbReference>
<dbReference type="InterPro" id="IPR036641">
    <property type="entry name" value="HPT_dom_sf"/>
</dbReference>
<dbReference type="SUPFAM" id="SSF55874">
    <property type="entry name" value="ATPase domain of HSP90 chaperone/DNA topoisomerase II/histidine kinase"/>
    <property type="match status" value="1"/>
</dbReference>
<evidence type="ECO:0000256" key="1">
    <source>
        <dbReference type="ARBA" id="ARBA00000085"/>
    </source>
</evidence>
<evidence type="ECO:0000313" key="21">
    <source>
        <dbReference type="Proteomes" id="UP001500067"/>
    </source>
</evidence>
<keyword evidence="11" id="KW-0472">Membrane</keyword>
<dbReference type="InterPro" id="IPR008207">
    <property type="entry name" value="Sig_transdc_His_kin_Hpt_dom"/>
</dbReference>
<dbReference type="SMART" id="SM00086">
    <property type="entry name" value="PAC"/>
    <property type="match status" value="2"/>
</dbReference>
<dbReference type="PROSITE" id="PS50110">
    <property type="entry name" value="RESPONSE_REGULATORY"/>
    <property type="match status" value="1"/>
</dbReference>
<evidence type="ECO:0000256" key="3">
    <source>
        <dbReference type="ARBA" id="ARBA00012438"/>
    </source>
</evidence>
<evidence type="ECO:0000256" key="2">
    <source>
        <dbReference type="ARBA" id="ARBA00004651"/>
    </source>
</evidence>
<dbReference type="InterPro" id="IPR035965">
    <property type="entry name" value="PAS-like_dom_sf"/>
</dbReference>
<evidence type="ECO:0000256" key="9">
    <source>
        <dbReference type="ARBA" id="ARBA00022989"/>
    </source>
</evidence>
<feature type="domain" description="HPt" evidence="19">
    <location>
        <begin position="869"/>
        <end position="967"/>
    </location>
</feature>
<dbReference type="PROSITE" id="PS50109">
    <property type="entry name" value="HIS_KIN"/>
    <property type="match status" value="1"/>
</dbReference>
<dbReference type="PANTHER" id="PTHR45339:SF1">
    <property type="entry name" value="HYBRID SIGNAL TRANSDUCTION HISTIDINE KINASE J"/>
    <property type="match status" value="1"/>
</dbReference>
<dbReference type="Pfam" id="PF02518">
    <property type="entry name" value="HATPase_c"/>
    <property type="match status" value="1"/>
</dbReference>
<dbReference type="SMART" id="SM00387">
    <property type="entry name" value="HATPase_c"/>
    <property type="match status" value="1"/>
</dbReference>
<dbReference type="InterPro" id="IPR001610">
    <property type="entry name" value="PAC"/>
</dbReference>
<dbReference type="Pfam" id="PF13426">
    <property type="entry name" value="PAS_9"/>
    <property type="match status" value="1"/>
</dbReference>
<dbReference type="Proteomes" id="UP001500067">
    <property type="component" value="Unassembled WGS sequence"/>
</dbReference>
<evidence type="ECO:0000256" key="10">
    <source>
        <dbReference type="ARBA" id="ARBA00023012"/>
    </source>
</evidence>
<proteinExistence type="predicted"/>
<evidence type="ECO:0000256" key="13">
    <source>
        <dbReference type="PROSITE-ProRule" id="PRU00169"/>
    </source>
</evidence>
<dbReference type="PRINTS" id="PR00344">
    <property type="entry name" value="BCTRLSENSOR"/>
</dbReference>
<reference evidence="21" key="1">
    <citation type="journal article" date="2019" name="Int. J. Syst. Evol. Microbiol.">
        <title>The Global Catalogue of Microorganisms (GCM) 10K type strain sequencing project: providing services to taxonomists for standard genome sequencing and annotation.</title>
        <authorList>
            <consortium name="The Broad Institute Genomics Platform"/>
            <consortium name="The Broad Institute Genome Sequencing Center for Infectious Disease"/>
            <person name="Wu L."/>
            <person name="Ma J."/>
        </authorList>
    </citation>
    <scope>NUCLEOTIDE SEQUENCE [LARGE SCALE GENOMIC DNA]</scope>
    <source>
        <strain evidence="21">JCM 32105</strain>
    </source>
</reference>
<dbReference type="PROSITE" id="PS50894">
    <property type="entry name" value="HPT"/>
    <property type="match status" value="1"/>
</dbReference>
<dbReference type="InterPro" id="IPR036890">
    <property type="entry name" value="HATPase_C_sf"/>
</dbReference>
<keyword evidence="8" id="KW-0067">ATP-binding</keyword>
<dbReference type="SMART" id="SM00388">
    <property type="entry name" value="HisKA"/>
    <property type="match status" value="1"/>
</dbReference>
<dbReference type="Gene3D" id="1.20.120.160">
    <property type="entry name" value="HPT domain"/>
    <property type="match status" value="1"/>
</dbReference>
<dbReference type="InterPro" id="IPR003594">
    <property type="entry name" value="HATPase_dom"/>
</dbReference>
<dbReference type="PANTHER" id="PTHR45339">
    <property type="entry name" value="HYBRID SIGNAL TRANSDUCTION HISTIDINE KINASE J"/>
    <property type="match status" value="1"/>
</dbReference>
<dbReference type="InterPro" id="IPR011006">
    <property type="entry name" value="CheY-like_superfamily"/>
</dbReference>
<dbReference type="Gene3D" id="3.40.50.2300">
    <property type="match status" value="1"/>
</dbReference>
<dbReference type="CDD" id="cd16922">
    <property type="entry name" value="HATPase_EvgS-ArcB-TorS-like"/>
    <property type="match status" value="1"/>
</dbReference>
<keyword evidence="9" id="KW-1133">Transmembrane helix</keyword>
<dbReference type="CDD" id="cd00082">
    <property type="entry name" value="HisKA"/>
    <property type="match status" value="1"/>
</dbReference>
<feature type="domain" description="PAC" evidence="18">
    <location>
        <begin position="260"/>
        <end position="312"/>
    </location>
</feature>
<gene>
    <name evidence="20" type="ORF">GCM10023093_12080</name>
</gene>
<evidence type="ECO:0000313" key="20">
    <source>
        <dbReference type="EMBL" id="GAA4463496.1"/>
    </source>
</evidence>
<dbReference type="Gene3D" id="3.30.450.20">
    <property type="entry name" value="PAS domain"/>
    <property type="match status" value="3"/>
</dbReference>
<sequence>MTIKALQEELEKERAILRSARNRIAIQNKELEMLRAKVSEPADAGKGAAVCGNGGVLFSSLIADLDNSILALDEHRNIVALNDAFCRRFGLRSDREALGGKSAGPVLEHVKAQLKDPALFMAGVEHVYSGQTETTSEELTMQNGQIFSCEYIPVLQGGRPMGCILKLTDVTRNKTISDTFDNQRKFYEQILSNIPADIVVMSADNRYLYVNPMAVSKPQLRKWMIGKTHEEYSLYTNKPMQIYENRKKMFDTVAETKTKKEWEERMVRDDGEVVNHLRILYPVLDSNGDIELIIGYGVNITERKRIEERIVQSEEKYRSIIEKMNLGMIEMDADDRIIYANKRFCTMSGYELSELISRKATDMFLQGPELKKTRAQISKRKYEITHNYELSVKTKTGDEQWWLTSATPLVSEDGQQHGTISIHLDITEQKKMAEQLRLAKQLTDRSLRSKDVFLTNMSHEIRTPLNAIMGLGRLLSKSDLDKQQKDYLNGIESASAILLGIINDVLDFSKIEAGKITIEQIGFNLETIMQQTTSVLEHKAEEKGLTLTYDVDSRIAPVFIGDPYRLNQVFMNMISNAIKFTEKGSVWMNATLLSETDGVQKILVVIEDTGVGIRKEYLDTIFDKFTQEDETVGRKFGGTGLGMSITKQLMELMGGQISIESEKNVGTTISLIFSFKVGTARVFEKKRTIKLDTYNINGKRILLVEDNNLNRLLAHTILADHGAVIVEAENGQQAVDIVRKEKFDIILMDIQMPIMDGMQATRIIRAEIDKNIPILALTANAIKSYEKQFLDAGMNDLISKPYNEFNLIRPISKWLGRPDDALTSRQDADADAAPSVGAASAATAPTIAIQDNSEPLYDLSMLLGIGRDDPGFIIKMLQLFISETPPLVQKMTEACATGDLKSVRYYAHRMKPSITNLGIKSLKDDVLNIELCKDNDANVAMQIARVEQVLSRVMPELEMEMEKLRTKV</sequence>
<keyword evidence="5 13" id="KW-0597">Phosphoprotein</keyword>
<dbReference type="SUPFAM" id="SSF55785">
    <property type="entry name" value="PYP-like sensor domain (PAS domain)"/>
    <property type="match status" value="2"/>
</dbReference>
<feature type="coiled-coil region" evidence="14">
    <location>
        <begin position="3"/>
        <end position="37"/>
    </location>
</feature>
<dbReference type="InterPro" id="IPR013656">
    <property type="entry name" value="PAS_4"/>
</dbReference>
<dbReference type="SUPFAM" id="SSF52172">
    <property type="entry name" value="CheY-like"/>
    <property type="match status" value="1"/>
</dbReference>
<evidence type="ECO:0000259" key="19">
    <source>
        <dbReference type="PROSITE" id="PS50894"/>
    </source>
</evidence>
<evidence type="ECO:0000256" key="14">
    <source>
        <dbReference type="SAM" id="Coils"/>
    </source>
</evidence>
<dbReference type="SUPFAM" id="SSF47384">
    <property type="entry name" value="Homodimeric domain of signal transducing histidine kinase"/>
    <property type="match status" value="1"/>
</dbReference>
<dbReference type="Pfam" id="PF01627">
    <property type="entry name" value="Hpt"/>
    <property type="match status" value="1"/>
</dbReference>
<dbReference type="InterPro" id="IPR005467">
    <property type="entry name" value="His_kinase_dom"/>
</dbReference>
<feature type="modified residue" description="4-aspartylphosphate" evidence="13">
    <location>
        <position position="749"/>
    </location>
</feature>
<dbReference type="InterPro" id="IPR003661">
    <property type="entry name" value="HisK_dim/P_dom"/>
</dbReference>
<accession>A0ABP8N9B7</accession>
<comment type="catalytic activity">
    <reaction evidence="1">
        <text>ATP + protein L-histidine = ADP + protein N-phospho-L-histidine.</text>
        <dbReference type="EC" id="2.7.13.3"/>
    </reaction>
</comment>
<dbReference type="EC" id="2.7.13.3" evidence="3"/>
<evidence type="ECO:0000256" key="12">
    <source>
        <dbReference type="PROSITE-ProRule" id="PRU00110"/>
    </source>
</evidence>
<evidence type="ECO:0000256" key="8">
    <source>
        <dbReference type="ARBA" id="ARBA00022840"/>
    </source>
</evidence>
<evidence type="ECO:0000256" key="6">
    <source>
        <dbReference type="ARBA" id="ARBA00022692"/>
    </source>
</evidence>
<evidence type="ECO:0000259" key="18">
    <source>
        <dbReference type="PROSITE" id="PS50113"/>
    </source>
</evidence>
<feature type="domain" description="Response regulatory" evidence="16">
    <location>
        <begin position="700"/>
        <end position="815"/>
    </location>
</feature>
<dbReference type="PROSITE" id="PS50113">
    <property type="entry name" value="PAC"/>
    <property type="match status" value="2"/>
</dbReference>
<evidence type="ECO:0000259" key="16">
    <source>
        <dbReference type="PROSITE" id="PS50110"/>
    </source>
</evidence>
<evidence type="ECO:0000259" key="17">
    <source>
        <dbReference type="PROSITE" id="PS50112"/>
    </source>
</evidence>
<keyword evidence="6" id="KW-0812">Transmembrane</keyword>
<dbReference type="InterPro" id="IPR001789">
    <property type="entry name" value="Sig_transdc_resp-reg_receiver"/>
</dbReference>
<comment type="subcellular location">
    <subcellularLocation>
        <location evidence="2">Cell membrane</location>
        <topology evidence="2">Multi-pass membrane protein</topology>
    </subcellularLocation>
</comment>
<keyword evidence="7" id="KW-0547">Nucleotide-binding</keyword>
<feature type="domain" description="PAS" evidence="17">
    <location>
        <begin position="313"/>
        <end position="358"/>
    </location>
</feature>
<keyword evidence="10" id="KW-0902">Two-component regulatory system</keyword>
<evidence type="ECO:0000256" key="5">
    <source>
        <dbReference type="ARBA" id="ARBA00022553"/>
    </source>
</evidence>
<dbReference type="CDD" id="cd00130">
    <property type="entry name" value="PAS"/>
    <property type="match status" value="1"/>
</dbReference>
<dbReference type="SUPFAM" id="SSF47226">
    <property type="entry name" value="Histidine-containing phosphotransfer domain, HPT domain"/>
    <property type="match status" value="1"/>
</dbReference>
<dbReference type="InterPro" id="IPR004358">
    <property type="entry name" value="Sig_transdc_His_kin-like_C"/>
</dbReference>
<protein>
    <recommendedName>
        <fullName evidence="3">histidine kinase</fullName>
        <ecNumber evidence="3">2.7.13.3</ecNumber>
    </recommendedName>
</protein>
<dbReference type="CDD" id="cd17546">
    <property type="entry name" value="REC_hyHK_CKI1_RcsC-like"/>
    <property type="match status" value="1"/>
</dbReference>
<feature type="domain" description="Histidine kinase" evidence="15">
    <location>
        <begin position="456"/>
        <end position="677"/>
    </location>
</feature>
<keyword evidence="14" id="KW-0175">Coiled coil</keyword>
<evidence type="ECO:0000256" key="4">
    <source>
        <dbReference type="ARBA" id="ARBA00022475"/>
    </source>
</evidence>
<feature type="domain" description="PAC" evidence="18">
    <location>
        <begin position="386"/>
        <end position="438"/>
    </location>
</feature>